<accession>E1QUW9</accession>
<proteinExistence type="predicted"/>
<dbReference type="InterPro" id="IPR003850">
    <property type="entry name" value="PurS"/>
</dbReference>
<dbReference type="Pfam" id="PF02700">
    <property type="entry name" value="PurS"/>
    <property type="match status" value="1"/>
</dbReference>
<evidence type="ECO:0000256" key="4">
    <source>
        <dbReference type="ARBA" id="ARBA00022840"/>
    </source>
</evidence>
<organism evidence="5 6">
    <name type="scientific">Vulcanisaeta distributa (strain DSM 14429 / JCM 11212 / NBRC 100878 / IC-017)</name>
    <dbReference type="NCBI Taxonomy" id="572478"/>
    <lineage>
        <taxon>Archaea</taxon>
        <taxon>Thermoproteota</taxon>
        <taxon>Thermoprotei</taxon>
        <taxon>Thermoproteales</taxon>
        <taxon>Thermoproteaceae</taxon>
        <taxon>Vulcanisaeta</taxon>
    </lineage>
</organism>
<evidence type="ECO:0000256" key="3">
    <source>
        <dbReference type="ARBA" id="ARBA00022755"/>
    </source>
</evidence>
<dbReference type="InterPro" id="IPR036604">
    <property type="entry name" value="PurS-like_sf"/>
</dbReference>
<dbReference type="EMBL" id="CP002100">
    <property type="protein sequence ID" value="ADN49972.1"/>
    <property type="molecule type" value="Genomic_DNA"/>
</dbReference>
<evidence type="ECO:0000256" key="2">
    <source>
        <dbReference type="ARBA" id="ARBA00022741"/>
    </source>
</evidence>
<gene>
    <name evidence="5" type="ordered locus">Vdis_0575</name>
</gene>
<dbReference type="AlphaFoldDB" id="E1QUW9"/>
<dbReference type="Proteomes" id="UP000006681">
    <property type="component" value="Chromosome"/>
</dbReference>
<dbReference type="SUPFAM" id="SSF82697">
    <property type="entry name" value="PurS-like"/>
    <property type="match status" value="1"/>
</dbReference>
<dbReference type="OrthoDB" id="56303at2157"/>
<evidence type="ECO:0000313" key="6">
    <source>
        <dbReference type="Proteomes" id="UP000006681"/>
    </source>
</evidence>
<dbReference type="GO" id="GO:0005524">
    <property type="term" value="F:ATP binding"/>
    <property type="evidence" value="ECO:0007669"/>
    <property type="project" value="UniProtKB-KW"/>
</dbReference>
<dbReference type="GeneID" id="9751495"/>
<keyword evidence="6" id="KW-1185">Reference proteome</keyword>
<keyword evidence="3" id="KW-0658">Purine biosynthesis</keyword>
<evidence type="ECO:0000256" key="1">
    <source>
        <dbReference type="ARBA" id="ARBA00022598"/>
    </source>
</evidence>
<protein>
    <submittedName>
        <fullName evidence="5">Phosphoribosylformylglycinamidine synthetase PurS</fullName>
    </submittedName>
</protein>
<dbReference type="Gene3D" id="3.30.1280.10">
    <property type="entry name" value="Phosphoribosylformylglycinamidine synthase subunit PurS"/>
    <property type="match status" value="1"/>
</dbReference>
<evidence type="ECO:0000313" key="5">
    <source>
        <dbReference type="EMBL" id="ADN49972.1"/>
    </source>
</evidence>
<reference evidence="6" key="2">
    <citation type="journal article" date="2010" name="Stand. Genomic Sci.">
        <title>Complete genome sequence of Vulcanisaeta distributa type strain (IC-017T).</title>
        <authorList>
            <person name="Mavromatis K."/>
            <person name="Sikorski J."/>
            <person name="Pabst E."/>
            <person name="Teshima H."/>
            <person name="Lapidus A."/>
            <person name="Lucas S."/>
            <person name="Nolan M."/>
            <person name="Glavina Del Rio T."/>
            <person name="Cheng J."/>
            <person name="Bruce D."/>
            <person name="Goodwin L."/>
            <person name="Pitluck S."/>
            <person name="Liolios K."/>
            <person name="Ivanova N."/>
            <person name="Mikhailova N."/>
            <person name="Pati A."/>
            <person name="Chen A."/>
            <person name="Palaniappan K."/>
            <person name="Land M."/>
            <person name="Hauser L."/>
            <person name="Chang Y."/>
            <person name="Jeffries C."/>
            <person name="Rohde M."/>
            <person name="Spring S."/>
            <person name="Goker M."/>
            <person name="Wirth R."/>
            <person name="Woyke T."/>
            <person name="Bristow J."/>
            <person name="Eisen J."/>
            <person name="Markowitz V."/>
            <person name="Hugenholtz P."/>
            <person name="Klenk H."/>
            <person name="Kyrpides N."/>
        </authorList>
    </citation>
    <scope>NUCLEOTIDE SEQUENCE [LARGE SCALE GENOMIC DNA]</scope>
    <source>
        <strain evidence="6">DSM 14429 / JCM 11212 / NBRC 100878 / IC-017</strain>
    </source>
</reference>
<dbReference type="eggNOG" id="arCOG04462">
    <property type="taxonomic scope" value="Archaea"/>
</dbReference>
<dbReference type="GO" id="GO:0006164">
    <property type="term" value="P:purine nucleotide biosynthetic process"/>
    <property type="evidence" value="ECO:0007669"/>
    <property type="project" value="UniProtKB-KW"/>
</dbReference>
<dbReference type="RefSeq" id="WP_013335697.1">
    <property type="nucleotide sequence ID" value="NC_014537.1"/>
</dbReference>
<dbReference type="KEGG" id="vdi:Vdis_0575"/>
<keyword evidence="1" id="KW-0436">Ligase</keyword>
<dbReference type="STRING" id="572478.Vdis_0575"/>
<keyword evidence="4" id="KW-0067">ATP-binding</keyword>
<dbReference type="GO" id="GO:0016874">
    <property type="term" value="F:ligase activity"/>
    <property type="evidence" value="ECO:0007669"/>
    <property type="project" value="UniProtKB-KW"/>
</dbReference>
<name>E1QUW9_VULDI</name>
<keyword evidence="2" id="KW-0547">Nucleotide-binding</keyword>
<sequence length="100" mass="11106">MNEAVGRYLVHVAIVLKGSRDPEGETILRDLVLASGFSDVNRVVSGKYLGFIVRARDDAEAVRYVRDVCEKTRVFNPTVHRLIILGVENAEGSGDQVSRY</sequence>
<reference evidence="5 6" key="1">
    <citation type="journal article" date="2010" name="Stand. Genomic Sci.">
        <title>Complete genome sequence of Vulcanisaeta distributa type strain (IC-017).</title>
        <authorList>
            <person name="Mavromatis K."/>
            <person name="Sikorski J."/>
            <person name="Pabst E."/>
            <person name="Teshima H."/>
            <person name="Lapidus A."/>
            <person name="Lucas S."/>
            <person name="Nolan M."/>
            <person name="Glavina Del Rio T."/>
            <person name="Cheng J.F."/>
            <person name="Bruce D."/>
            <person name="Goodwin L."/>
            <person name="Pitluck S."/>
            <person name="Liolios K."/>
            <person name="Ivanova N."/>
            <person name="Mikhailova N."/>
            <person name="Pati A."/>
            <person name="Chen A."/>
            <person name="Palaniappan K."/>
            <person name="Land M."/>
            <person name="Hauser L."/>
            <person name="Chang Y.J."/>
            <person name="Jeffries C.D."/>
            <person name="Rohde M."/>
            <person name="Spring S."/>
            <person name="Goker M."/>
            <person name="Wirth R."/>
            <person name="Woyke T."/>
            <person name="Bristow J."/>
            <person name="Eisen J.A."/>
            <person name="Markowitz V."/>
            <person name="Hugenholtz P."/>
            <person name="Klenk H.P."/>
            <person name="Kyrpides N.C."/>
        </authorList>
    </citation>
    <scope>NUCLEOTIDE SEQUENCE [LARGE SCALE GENOMIC DNA]</scope>
    <source>
        <strain evidence="6">DSM 14429 / JCM 11212 / NBRC 100878 / IC-017</strain>
    </source>
</reference>
<dbReference type="HOGENOM" id="CLU_164833_2_0_2"/>